<accession>A0A550CV26</accession>
<organism evidence="2 3">
    <name type="scientific">Schizophyllum amplum</name>
    <dbReference type="NCBI Taxonomy" id="97359"/>
    <lineage>
        <taxon>Eukaryota</taxon>
        <taxon>Fungi</taxon>
        <taxon>Dikarya</taxon>
        <taxon>Basidiomycota</taxon>
        <taxon>Agaricomycotina</taxon>
        <taxon>Agaricomycetes</taxon>
        <taxon>Agaricomycetidae</taxon>
        <taxon>Agaricales</taxon>
        <taxon>Schizophyllaceae</taxon>
        <taxon>Schizophyllum</taxon>
    </lineage>
</organism>
<gene>
    <name evidence="2" type="ORF">BD626DRAFT_394888</name>
</gene>
<dbReference type="Proteomes" id="UP000320762">
    <property type="component" value="Unassembled WGS sequence"/>
</dbReference>
<comment type="caution">
    <text evidence="2">The sequence shown here is derived from an EMBL/GenBank/DDBJ whole genome shotgun (WGS) entry which is preliminary data.</text>
</comment>
<dbReference type="InterPro" id="IPR000719">
    <property type="entry name" value="Prot_kinase_dom"/>
</dbReference>
<reference evidence="2 3" key="1">
    <citation type="journal article" date="2019" name="New Phytol.">
        <title>Comparative genomics reveals unique wood-decay strategies and fruiting body development in the Schizophyllaceae.</title>
        <authorList>
            <person name="Almasi E."/>
            <person name="Sahu N."/>
            <person name="Krizsan K."/>
            <person name="Balint B."/>
            <person name="Kovacs G.M."/>
            <person name="Kiss B."/>
            <person name="Cseklye J."/>
            <person name="Drula E."/>
            <person name="Henrissat B."/>
            <person name="Nagy I."/>
            <person name="Chovatia M."/>
            <person name="Adam C."/>
            <person name="LaButti K."/>
            <person name="Lipzen A."/>
            <person name="Riley R."/>
            <person name="Grigoriev I.V."/>
            <person name="Nagy L.G."/>
        </authorList>
    </citation>
    <scope>NUCLEOTIDE SEQUENCE [LARGE SCALE GENOMIC DNA]</scope>
    <source>
        <strain evidence="2 3">NL-1724</strain>
    </source>
</reference>
<dbReference type="InterPro" id="IPR008266">
    <property type="entry name" value="Tyr_kinase_AS"/>
</dbReference>
<name>A0A550CV26_9AGAR</name>
<dbReference type="Gene3D" id="1.10.510.10">
    <property type="entry name" value="Transferase(Phosphotransferase) domain 1"/>
    <property type="match status" value="1"/>
</dbReference>
<dbReference type="STRING" id="97359.A0A550CV26"/>
<dbReference type="PROSITE" id="PS00109">
    <property type="entry name" value="PROTEIN_KINASE_TYR"/>
    <property type="match status" value="1"/>
</dbReference>
<keyword evidence="3" id="KW-1185">Reference proteome</keyword>
<protein>
    <submittedName>
        <fullName evidence="2">Serine/threonine kinase, SPS1</fullName>
    </submittedName>
</protein>
<evidence type="ECO:0000259" key="1">
    <source>
        <dbReference type="PROSITE" id="PS50011"/>
    </source>
</evidence>
<proteinExistence type="predicted"/>
<dbReference type="OrthoDB" id="3138711at2759"/>
<evidence type="ECO:0000313" key="3">
    <source>
        <dbReference type="Proteomes" id="UP000320762"/>
    </source>
</evidence>
<evidence type="ECO:0000313" key="2">
    <source>
        <dbReference type="EMBL" id="TRM68647.1"/>
    </source>
</evidence>
<feature type="domain" description="Protein kinase" evidence="1">
    <location>
        <begin position="75"/>
        <end position="310"/>
    </location>
</feature>
<dbReference type="EMBL" id="VDMD01000002">
    <property type="protein sequence ID" value="TRM68647.1"/>
    <property type="molecule type" value="Genomic_DNA"/>
</dbReference>
<dbReference type="SUPFAM" id="SSF56112">
    <property type="entry name" value="Protein kinase-like (PK-like)"/>
    <property type="match status" value="1"/>
</dbReference>
<dbReference type="GO" id="GO:0004672">
    <property type="term" value="F:protein kinase activity"/>
    <property type="evidence" value="ECO:0007669"/>
    <property type="project" value="InterPro"/>
</dbReference>
<dbReference type="InterPro" id="IPR011009">
    <property type="entry name" value="Kinase-like_dom_sf"/>
</dbReference>
<dbReference type="GO" id="GO:0005524">
    <property type="term" value="F:ATP binding"/>
    <property type="evidence" value="ECO:0007669"/>
    <property type="project" value="InterPro"/>
</dbReference>
<dbReference type="AlphaFoldDB" id="A0A550CV26"/>
<keyword evidence="2" id="KW-0418">Kinase</keyword>
<dbReference type="PROSITE" id="PS50011">
    <property type="entry name" value="PROTEIN_KINASE_DOM"/>
    <property type="match status" value="1"/>
</dbReference>
<sequence length="310" mass="35127">MSSPTFVASDPQSVSDYCTKMRGLQAASWQSPLGAGMPFLLQFTCTRSEPSDDDMQCVRRSPPQLPYGETCEYALSRPLQVGHDCNSQVWVASHTGQDYADVVLKFIAPSGLPLPSEDPDMTAVYVEFGEYRYPEDVINRQVSAYLALAKFQGSTLPYFFGVQQAVMPWGEEASVLALEYLPGPPLSAVKDAVDSDPLTSKYRNFESYLALAQSAFTTLRAAHRLHIYHRDLRERNVLVDETNDFAVIIDWHNDPRTIDVHEIEAQGDLYDIGCTFLRCDMHHEEMKKMYRRAYLDVFSCVYPYELEDGR</sequence>
<keyword evidence="2" id="KW-0808">Transferase</keyword>